<reference evidence="2 3" key="1">
    <citation type="submission" date="2017-05" db="EMBL/GenBank/DDBJ databases">
        <title>The complete genome sequence of Deinococcus ficus isolated from the rhizosphere of the Ficus religiosa L. in Taiwan.</title>
        <authorList>
            <person name="Wu K.-M."/>
            <person name="Liao T.-L."/>
            <person name="Liu Y.-M."/>
            <person name="Young C.-C."/>
            <person name="Tsai S.-F."/>
        </authorList>
    </citation>
    <scope>NUCLEOTIDE SEQUENCE [LARGE SCALE GENOMIC DNA]</scope>
    <source>
        <strain evidence="2 3">CC-FR2-10</strain>
    </source>
</reference>
<gene>
    <name evidence="2" type="ORF">DFI_03665</name>
</gene>
<keyword evidence="1" id="KW-0472">Membrane</keyword>
<evidence type="ECO:0000313" key="2">
    <source>
        <dbReference type="EMBL" id="ASN80231.1"/>
    </source>
</evidence>
<feature type="transmembrane region" description="Helical" evidence="1">
    <location>
        <begin position="20"/>
        <end position="39"/>
    </location>
</feature>
<dbReference type="EMBL" id="CP021081">
    <property type="protein sequence ID" value="ASN80231.1"/>
    <property type="molecule type" value="Genomic_DNA"/>
</dbReference>
<keyword evidence="3" id="KW-1185">Reference proteome</keyword>
<protein>
    <submittedName>
        <fullName evidence="2">Uncharacterized protein</fullName>
    </submittedName>
</protein>
<feature type="transmembrane region" description="Helical" evidence="1">
    <location>
        <begin position="111"/>
        <end position="130"/>
    </location>
</feature>
<dbReference type="STRING" id="317577.GCA_000419625_00408"/>
<dbReference type="RefSeq" id="WP_051307458.1">
    <property type="nucleotide sequence ID" value="NZ_CP021081.1"/>
</dbReference>
<feature type="transmembrane region" description="Helical" evidence="1">
    <location>
        <begin position="51"/>
        <end position="78"/>
    </location>
</feature>
<name>A0A221SUE0_9DEIO</name>
<evidence type="ECO:0000313" key="3">
    <source>
        <dbReference type="Proteomes" id="UP000259030"/>
    </source>
</evidence>
<proteinExistence type="predicted"/>
<dbReference type="Proteomes" id="UP000259030">
    <property type="component" value="Chromosome"/>
</dbReference>
<feature type="transmembrane region" description="Helical" evidence="1">
    <location>
        <begin position="84"/>
        <end position="104"/>
    </location>
</feature>
<dbReference type="KEGG" id="dfc:DFI_03665"/>
<evidence type="ECO:0000256" key="1">
    <source>
        <dbReference type="SAM" id="Phobius"/>
    </source>
</evidence>
<sequence length="210" mass="22226">MTTPALPLTRAQRRRAGLKAALRNLTGLLLLGALAYLLWTPGQWNMQLLAWVLVVLLADELGGWFGYLGLALGLIGLFGPAGNLTQWLVIFPLVGGALMALLLVKHSGGPFVLPFGAALFAATLIGVGRYGTQVDPELKLPASDSFQQSALLAMLIGVGVSFIRQVVEMILRARARHHARQETVPLLLATPEAARGTGPVGTDPESGAHP</sequence>
<organism evidence="2 3">
    <name type="scientific">Deinococcus ficus</name>
    <dbReference type="NCBI Taxonomy" id="317577"/>
    <lineage>
        <taxon>Bacteria</taxon>
        <taxon>Thermotogati</taxon>
        <taxon>Deinococcota</taxon>
        <taxon>Deinococci</taxon>
        <taxon>Deinococcales</taxon>
        <taxon>Deinococcaceae</taxon>
        <taxon>Deinococcus</taxon>
    </lineage>
</organism>
<feature type="transmembrane region" description="Helical" evidence="1">
    <location>
        <begin position="150"/>
        <end position="171"/>
    </location>
</feature>
<keyword evidence="1" id="KW-1133">Transmembrane helix</keyword>
<keyword evidence="1" id="KW-0812">Transmembrane</keyword>
<dbReference type="AlphaFoldDB" id="A0A221SUE0"/>
<accession>A0A221SUE0</accession>